<gene>
    <name evidence="1" type="ORF">A7985_08465</name>
</gene>
<evidence type="ECO:0000313" key="2">
    <source>
        <dbReference type="Proteomes" id="UP000093366"/>
    </source>
</evidence>
<dbReference type="EMBL" id="MAUJ01000001">
    <property type="protein sequence ID" value="OCQ23954.1"/>
    <property type="molecule type" value="Genomic_DNA"/>
</dbReference>
<protein>
    <submittedName>
        <fullName evidence="1">Uncharacterized protein</fullName>
    </submittedName>
</protein>
<name>A0A1C0TXI9_9GAMM</name>
<organism evidence="1 2">
    <name type="scientific">Pseudoalteromonas luteoviolacea</name>
    <dbReference type="NCBI Taxonomy" id="43657"/>
    <lineage>
        <taxon>Bacteria</taxon>
        <taxon>Pseudomonadati</taxon>
        <taxon>Pseudomonadota</taxon>
        <taxon>Gammaproteobacteria</taxon>
        <taxon>Alteromonadales</taxon>
        <taxon>Pseudoalteromonadaceae</taxon>
        <taxon>Pseudoalteromonas</taxon>
    </lineage>
</organism>
<dbReference type="Proteomes" id="UP000093366">
    <property type="component" value="Unassembled WGS sequence"/>
</dbReference>
<proteinExistence type="predicted"/>
<comment type="caution">
    <text evidence="1">The sequence shown here is derived from an EMBL/GenBank/DDBJ whole genome shotgun (WGS) entry which is preliminary data.</text>
</comment>
<evidence type="ECO:0000313" key="1">
    <source>
        <dbReference type="EMBL" id="OCQ23954.1"/>
    </source>
</evidence>
<accession>A0A1C0TXI9</accession>
<dbReference type="AlphaFoldDB" id="A0A1C0TXI9"/>
<sequence length="422" mass="48851">MKTILYGMNHITELLIKEYDSTVIVTTDGQQTHPDCSIISLKELENQDFACFDTLVICSVFVDEITESLLSIQFPLEKIHFYRPSSMTIEPVKQHMIPQVDESKVLYAFYDLAKNNAAFDADKFTVFAEMERQKRQMETIHFVIIPKFSKQERQVHIESIYSQEAIQWRLDQIVSPLFKCLPTTSSVSQLTFREEAEAFYTRLSDKQIFPAENDNVIMFTDINQHIEQGYSCNVMKAPTQAHQLVENFIESYSQGRKLIVVTLREYDSQTDRNNNMAHWDKFLRQLDQALYCPVIIRDTYNLLTPSPLPDYLHLDIAASNLHIRAALYERAYLNLSVSCGPAGLFYYLQSCYAIQILPIDENIPTISPQTYRRCGYDVYQQPLIATPGKQYIKWGDDTFENICAAFNEFEAARCQIEDEAKT</sequence>
<reference evidence="2" key="1">
    <citation type="submission" date="2016-07" db="EMBL/GenBank/DDBJ databases">
        <authorList>
            <person name="Florea S."/>
            <person name="Webb J.S."/>
            <person name="Jaromczyk J."/>
            <person name="Schardl C.L."/>
        </authorList>
    </citation>
    <scope>NUCLEOTIDE SEQUENCE [LARGE SCALE GENOMIC DNA]</scope>
    <source>
        <strain evidence="2">IPB1</strain>
    </source>
</reference>
<dbReference type="OrthoDB" id="6298687at2"/>
<dbReference type="RefSeq" id="WP_065789947.1">
    <property type="nucleotide sequence ID" value="NZ_JAGJED010000001.1"/>
</dbReference>